<dbReference type="Gene3D" id="6.10.140.2220">
    <property type="match status" value="1"/>
</dbReference>
<keyword evidence="2 4" id="KW-0863">Zinc-finger</keyword>
<dbReference type="Proteomes" id="UP000613580">
    <property type="component" value="Unassembled WGS sequence"/>
</dbReference>
<gene>
    <name evidence="6" type="ORF">HMN09_00142700</name>
</gene>
<keyword evidence="7" id="KW-1185">Reference proteome</keyword>
<comment type="caution">
    <text evidence="6">The sequence shown here is derived from an EMBL/GenBank/DDBJ whole genome shotgun (WGS) entry which is preliminary data.</text>
</comment>
<evidence type="ECO:0000256" key="2">
    <source>
        <dbReference type="ARBA" id="ARBA00022771"/>
    </source>
</evidence>
<accession>A0A8H6WMW1</accession>
<reference evidence="6" key="1">
    <citation type="submission" date="2020-05" db="EMBL/GenBank/DDBJ databases">
        <title>Mycena genomes resolve the evolution of fungal bioluminescence.</title>
        <authorList>
            <person name="Tsai I.J."/>
        </authorList>
    </citation>
    <scope>NUCLEOTIDE SEQUENCE</scope>
    <source>
        <strain evidence="6">110903Hualien_Pintung</strain>
    </source>
</reference>
<evidence type="ECO:0000313" key="6">
    <source>
        <dbReference type="EMBL" id="KAF7320583.1"/>
    </source>
</evidence>
<dbReference type="EMBL" id="JACAZE010000002">
    <property type="protein sequence ID" value="KAF7320583.1"/>
    <property type="molecule type" value="Genomic_DNA"/>
</dbReference>
<dbReference type="SUPFAM" id="SSF144232">
    <property type="entry name" value="HIT/MYND zinc finger-like"/>
    <property type="match status" value="1"/>
</dbReference>
<evidence type="ECO:0000259" key="5">
    <source>
        <dbReference type="PROSITE" id="PS50865"/>
    </source>
</evidence>
<keyword evidence="3" id="KW-0862">Zinc</keyword>
<dbReference type="PROSITE" id="PS50865">
    <property type="entry name" value="ZF_MYND_2"/>
    <property type="match status" value="1"/>
</dbReference>
<proteinExistence type="predicted"/>
<dbReference type="Pfam" id="PF01753">
    <property type="entry name" value="zf-MYND"/>
    <property type="match status" value="1"/>
</dbReference>
<dbReference type="InterPro" id="IPR002893">
    <property type="entry name" value="Znf_MYND"/>
</dbReference>
<evidence type="ECO:0000256" key="3">
    <source>
        <dbReference type="ARBA" id="ARBA00022833"/>
    </source>
</evidence>
<feature type="domain" description="MYND-type" evidence="5">
    <location>
        <begin position="459"/>
        <end position="500"/>
    </location>
</feature>
<evidence type="ECO:0000256" key="1">
    <source>
        <dbReference type="ARBA" id="ARBA00022723"/>
    </source>
</evidence>
<sequence length="725" mass="82320">MHPALRLSRLSALSQPYRAQALAAVQGRVLQYRLLNQEISRNCGTGNDVPESIVVGLAPLFYHGLDTAYIEPLRQLGDPSQIEGEVLEDEQTHSHAVARAIHSLNVMEHLFHCESLPGDAARDCWVRLYPWMRFLYELRDHLPIRWSGFAAESLESVFAPVLFHVLRRSQQDDARALLTEIERTPRFWVLIGAIWAGLIRLKDDRGLGLFAHVLLLDERHRVVTNSIPQWYHEFSEGAGGNKSVAELLTQQLRLACPKEPRPLTEDEVEMIEAATSRIFFHSARLDTELNKLLCEAGWVPALTRASIALARTHPLSQFRGFHSGEIPHRAFLCISHNWKTSPWAAEWIAEALKADFLVAFLMLVRTLRAVGLGDQHHELRQVFVPITVFIPRWLISYKVLKHLPKALEAARALDPVGCLGEGTEMLRRWRIFETQAKYMVERLEEYQLGTFPMNRACDNLDCGQILDRHQFKRCGGCQATFYCSRACQKNDWKLGHREGCAEGKEQRTHLSAFSLRDLEFIRYFLNMRRQLPGFRSSVAATQLSFVAVATDKHPSRLNARTSDATIHEALAEQYFLVDFTEFGQRGYRLQFASMLDDVEATQTRSVLGRYPDAIARVRQSRGKLVLGLVRLPCSCASASQPNPAVPMHVVNGQPQPQQPQHDCWNVFPLHCAKTELYDELYRVAELLPPLPRVSIGGELNYAIGEALEQYVDTVRALGNVVEETF</sequence>
<dbReference type="OrthoDB" id="265717at2759"/>
<evidence type="ECO:0000256" key="4">
    <source>
        <dbReference type="PROSITE-ProRule" id="PRU00134"/>
    </source>
</evidence>
<protein>
    <recommendedName>
        <fullName evidence="5">MYND-type domain-containing protein</fullName>
    </recommendedName>
</protein>
<keyword evidence="1" id="KW-0479">Metal-binding</keyword>
<evidence type="ECO:0000313" key="7">
    <source>
        <dbReference type="Proteomes" id="UP000613580"/>
    </source>
</evidence>
<dbReference type="GO" id="GO:0008270">
    <property type="term" value="F:zinc ion binding"/>
    <property type="evidence" value="ECO:0007669"/>
    <property type="project" value="UniProtKB-KW"/>
</dbReference>
<name>A0A8H6WMW1_MYCCL</name>
<dbReference type="AlphaFoldDB" id="A0A8H6WMW1"/>
<organism evidence="6 7">
    <name type="scientific">Mycena chlorophos</name>
    <name type="common">Agaric fungus</name>
    <name type="synonym">Agaricus chlorophos</name>
    <dbReference type="NCBI Taxonomy" id="658473"/>
    <lineage>
        <taxon>Eukaryota</taxon>
        <taxon>Fungi</taxon>
        <taxon>Dikarya</taxon>
        <taxon>Basidiomycota</taxon>
        <taxon>Agaricomycotina</taxon>
        <taxon>Agaricomycetes</taxon>
        <taxon>Agaricomycetidae</taxon>
        <taxon>Agaricales</taxon>
        <taxon>Marasmiineae</taxon>
        <taxon>Mycenaceae</taxon>
        <taxon>Mycena</taxon>
    </lineage>
</organism>